<dbReference type="PROSITE" id="PS00210">
    <property type="entry name" value="HEMOCYANIN_2"/>
    <property type="match status" value="1"/>
</dbReference>
<dbReference type="InterPro" id="IPR002227">
    <property type="entry name" value="Tyrosinase_Cu-bd"/>
</dbReference>
<dbReference type="InterPro" id="IPR008922">
    <property type="entry name" value="Di-copper_centre_dom_sf"/>
</dbReference>
<evidence type="ECO:0000313" key="7">
    <source>
        <dbReference type="EMBL" id="KAK7074702.1"/>
    </source>
</evidence>
<evidence type="ECO:0000313" key="8">
    <source>
        <dbReference type="Proteomes" id="UP001381693"/>
    </source>
</evidence>
<dbReference type="InterPro" id="IPR000896">
    <property type="entry name" value="Hemocyanin/hexamerin_mid_dom"/>
</dbReference>
<gene>
    <name evidence="7" type="primary">PPO3_1</name>
    <name evidence="7" type="ORF">SK128_021340</name>
</gene>
<dbReference type="GO" id="GO:0046872">
    <property type="term" value="F:metal ion binding"/>
    <property type="evidence" value="ECO:0007669"/>
    <property type="project" value="UniProtKB-KW"/>
</dbReference>
<dbReference type="GO" id="GO:0004503">
    <property type="term" value="F:tyrosinase activity"/>
    <property type="evidence" value="ECO:0007669"/>
    <property type="project" value="UniProtKB-EC"/>
</dbReference>
<dbReference type="Gene3D" id="1.10.1280.10">
    <property type="entry name" value="Di-copper center containing domain from catechol oxidase"/>
    <property type="match status" value="1"/>
</dbReference>
<dbReference type="EC" id="1.14.18.1" evidence="7"/>
<dbReference type="InterPro" id="IPR014756">
    <property type="entry name" value="Ig_E-set"/>
</dbReference>
<dbReference type="FunFam" id="2.60.40.1520:FF:000001">
    <property type="entry name" value="Hemocyanin subunit 2"/>
    <property type="match status" value="1"/>
</dbReference>
<dbReference type="AlphaFoldDB" id="A0AAN8X1A7"/>
<dbReference type="SUPFAM" id="SSF48056">
    <property type="entry name" value="Di-copper centre-containing domain"/>
    <property type="match status" value="1"/>
</dbReference>
<protein>
    <submittedName>
        <fullName evidence="7">Oxidoreductase activity protein</fullName>
        <ecNumber evidence="7">1.14.18.1</ecNumber>
    </submittedName>
</protein>
<dbReference type="InterPro" id="IPR013788">
    <property type="entry name" value="Hemocyanin/hexamerin"/>
</dbReference>
<evidence type="ECO:0000259" key="6">
    <source>
        <dbReference type="PROSITE" id="PS00498"/>
    </source>
</evidence>
<evidence type="ECO:0000256" key="1">
    <source>
        <dbReference type="ARBA" id="ARBA00004613"/>
    </source>
</evidence>
<sequence>MRPTGQMEPIIINQEFSGTLLKPEHRLSYWREDYGINAHHWHWHLVYPVEMQVARDRKGELFYYMHQQVIARYDMERLSVELNRVLPLNNWRVPVPDGYFSKLTVNNSGRAWGTRQDNTLPQDVRRDDFGIGFINLNELETWYSRMLDAVHQGFMIDRRGGRVPLSDDVPFNGKRGIDILGDAFEADADQSVNYPYYGDVHNFGHVVVAFAHDPDFAHREQMGVMGDASTSMRDPVFYRWHKFIDLLFQEYKEQQVPYPVQDLNFEGIRIDRAGVTSGNEVNNLRTGWNEREFEATRGLDFNSEVPVRLRFTHLDHKPFQYHIQVTNSHPRNKDVTVRIFLAPTRDERDNTLSFMDQRLLWAEMDKFTVTLRPGQNQVTRASTQSSITSPSELTFRELETGTLESGTDAASRFGTCGCGWPQHLLLPRGNRNGMDFQLFFMITDWEKDRVEQPPPNTGNQCRNAASFCGILDARYPDRRPMGFPFDRRPPEVIGNTTIQTAQNFAESLGNATMVDIKITYENARLNQ</sequence>
<keyword evidence="3" id="KW-0479">Metal-binding</keyword>
<proteinExistence type="predicted"/>
<dbReference type="InterPro" id="IPR037020">
    <property type="entry name" value="Hemocyanin_C_sf"/>
</dbReference>
<comment type="caution">
    <text evidence="7">The sequence shown here is derived from an EMBL/GenBank/DDBJ whole genome shotgun (WGS) entry which is preliminary data.</text>
</comment>
<keyword evidence="7" id="KW-0560">Oxidoreductase</keyword>
<keyword evidence="8" id="KW-1185">Reference proteome</keyword>
<keyword evidence="4" id="KW-0186">Copper</keyword>
<dbReference type="Pfam" id="PF03723">
    <property type="entry name" value="Hemocyanin_C"/>
    <property type="match status" value="1"/>
</dbReference>
<evidence type="ECO:0000256" key="5">
    <source>
        <dbReference type="ARBA" id="ARBA00023157"/>
    </source>
</evidence>
<dbReference type="Proteomes" id="UP001381693">
    <property type="component" value="Unassembled WGS sequence"/>
</dbReference>
<dbReference type="SUPFAM" id="SSF81296">
    <property type="entry name" value="E set domains"/>
    <property type="match status" value="1"/>
</dbReference>
<organism evidence="7 8">
    <name type="scientific">Halocaridina rubra</name>
    <name type="common">Hawaiian red shrimp</name>
    <dbReference type="NCBI Taxonomy" id="373956"/>
    <lineage>
        <taxon>Eukaryota</taxon>
        <taxon>Metazoa</taxon>
        <taxon>Ecdysozoa</taxon>
        <taxon>Arthropoda</taxon>
        <taxon>Crustacea</taxon>
        <taxon>Multicrustacea</taxon>
        <taxon>Malacostraca</taxon>
        <taxon>Eumalacostraca</taxon>
        <taxon>Eucarida</taxon>
        <taxon>Decapoda</taxon>
        <taxon>Pleocyemata</taxon>
        <taxon>Caridea</taxon>
        <taxon>Atyoidea</taxon>
        <taxon>Atyidae</taxon>
        <taxon>Halocaridina</taxon>
    </lineage>
</organism>
<dbReference type="EMBL" id="JAXCGZ010011484">
    <property type="protein sequence ID" value="KAK7074702.1"/>
    <property type="molecule type" value="Genomic_DNA"/>
</dbReference>
<accession>A0AAN8X1A7</accession>
<dbReference type="InterPro" id="IPR005203">
    <property type="entry name" value="Hemocyanin_C"/>
</dbReference>
<dbReference type="PANTHER" id="PTHR11511:SF4">
    <property type="entry name" value="PHENOLOXIDASE 2-RELATED"/>
    <property type="match status" value="1"/>
</dbReference>
<evidence type="ECO:0000256" key="2">
    <source>
        <dbReference type="ARBA" id="ARBA00022525"/>
    </source>
</evidence>
<dbReference type="PROSITE" id="PS00498">
    <property type="entry name" value="TYROSINASE_2"/>
    <property type="match status" value="1"/>
</dbReference>
<dbReference type="Pfam" id="PF00372">
    <property type="entry name" value="Hemocyanin_M"/>
    <property type="match status" value="1"/>
</dbReference>
<keyword evidence="5" id="KW-1015">Disulfide bond</keyword>
<name>A0AAN8X1A7_HALRR</name>
<dbReference type="Gene3D" id="2.60.40.1520">
    <property type="entry name" value="Hemocyanin, C-terminal domain"/>
    <property type="match status" value="1"/>
</dbReference>
<dbReference type="PRINTS" id="PR00187">
    <property type="entry name" value="HAEMOCYANIN"/>
</dbReference>
<keyword evidence="2" id="KW-0964">Secreted</keyword>
<dbReference type="PANTHER" id="PTHR11511">
    <property type="entry name" value="LARVAL STORAGE PROTEIN/PHENOLOXIDASE"/>
    <property type="match status" value="1"/>
</dbReference>
<evidence type="ECO:0000256" key="3">
    <source>
        <dbReference type="ARBA" id="ARBA00022723"/>
    </source>
</evidence>
<feature type="domain" description="Tyrosinase copper-binding" evidence="6">
    <location>
        <begin position="234"/>
        <end position="245"/>
    </location>
</feature>
<dbReference type="GO" id="GO:0005576">
    <property type="term" value="C:extracellular region"/>
    <property type="evidence" value="ECO:0007669"/>
    <property type="project" value="UniProtKB-SubCell"/>
</dbReference>
<comment type="subcellular location">
    <subcellularLocation>
        <location evidence="1">Secreted</location>
    </subcellularLocation>
</comment>
<evidence type="ECO:0000256" key="4">
    <source>
        <dbReference type="ARBA" id="ARBA00023008"/>
    </source>
</evidence>
<reference evidence="7 8" key="1">
    <citation type="submission" date="2023-11" db="EMBL/GenBank/DDBJ databases">
        <title>Halocaridina rubra genome assembly.</title>
        <authorList>
            <person name="Smith C."/>
        </authorList>
    </citation>
    <scope>NUCLEOTIDE SEQUENCE [LARGE SCALE GENOMIC DNA]</scope>
    <source>
        <strain evidence="7">EP-1</strain>
        <tissue evidence="7">Whole</tissue>
    </source>
</reference>